<evidence type="ECO:0000256" key="1">
    <source>
        <dbReference type="SAM" id="Phobius"/>
    </source>
</evidence>
<keyword evidence="3" id="KW-1185">Reference proteome</keyword>
<feature type="transmembrane region" description="Helical" evidence="1">
    <location>
        <begin position="129"/>
        <end position="150"/>
    </location>
</feature>
<reference evidence="2 3" key="1">
    <citation type="submission" date="2021-01" db="EMBL/GenBank/DDBJ databases">
        <title>Whole genome shotgun sequence of Planotetraspora kaengkrachanensis NBRC 104272.</title>
        <authorList>
            <person name="Komaki H."/>
            <person name="Tamura T."/>
        </authorList>
    </citation>
    <scope>NUCLEOTIDE SEQUENCE [LARGE SCALE GENOMIC DNA]</scope>
    <source>
        <strain evidence="2 3">NBRC 104272</strain>
    </source>
</reference>
<feature type="transmembrane region" description="Helical" evidence="1">
    <location>
        <begin position="80"/>
        <end position="100"/>
    </location>
</feature>
<dbReference type="AlphaFoldDB" id="A0A8J3PQM9"/>
<dbReference type="EMBL" id="BONV01000002">
    <property type="protein sequence ID" value="GIG77584.1"/>
    <property type="molecule type" value="Genomic_DNA"/>
</dbReference>
<dbReference type="Proteomes" id="UP000630097">
    <property type="component" value="Unassembled WGS sequence"/>
</dbReference>
<sequence>MSPVLLVIARTGAVSLLGLFAGGLVFTVLAPSLRALPAPAYVRYWQALNVDYGRAMPVLLLTCLALLLATCAMSFPRGRLVFWLTIVALLLLVATIVLTLTRLDPLNQLANSWDADQPPTDWADVRLRWWALHGVRTAMATLAFFALLIAQAADGEGGTVSAHAAARHGQISA</sequence>
<dbReference type="Pfam" id="PF08592">
    <property type="entry name" value="Anthrone_oxy"/>
    <property type="match status" value="1"/>
</dbReference>
<feature type="transmembrane region" description="Helical" evidence="1">
    <location>
        <begin position="12"/>
        <end position="32"/>
    </location>
</feature>
<accession>A0A8J3PQM9</accession>
<dbReference type="InterPro" id="IPR013901">
    <property type="entry name" value="Anthrone_oxy"/>
</dbReference>
<keyword evidence="1" id="KW-0812">Transmembrane</keyword>
<evidence type="ECO:0000313" key="2">
    <source>
        <dbReference type="EMBL" id="GIG77584.1"/>
    </source>
</evidence>
<organism evidence="2 3">
    <name type="scientific">Planotetraspora kaengkrachanensis</name>
    <dbReference type="NCBI Taxonomy" id="575193"/>
    <lineage>
        <taxon>Bacteria</taxon>
        <taxon>Bacillati</taxon>
        <taxon>Actinomycetota</taxon>
        <taxon>Actinomycetes</taxon>
        <taxon>Streptosporangiales</taxon>
        <taxon>Streptosporangiaceae</taxon>
        <taxon>Planotetraspora</taxon>
    </lineage>
</organism>
<evidence type="ECO:0000313" key="3">
    <source>
        <dbReference type="Proteomes" id="UP000630097"/>
    </source>
</evidence>
<protein>
    <recommendedName>
        <fullName evidence="4">DUF1772 domain-containing protein</fullName>
    </recommendedName>
</protein>
<comment type="caution">
    <text evidence="2">The sequence shown here is derived from an EMBL/GenBank/DDBJ whole genome shotgun (WGS) entry which is preliminary data.</text>
</comment>
<dbReference type="RefSeq" id="WP_203881101.1">
    <property type="nucleotide sequence ID" value="NZ_BAABHH010000002.1"/>
</dbReference>
<proteinExistence type="predicted"/>
<evidence type="ECO:0008006" key="4">
    <source>
        <dbReference type="Google" id="ProtNLM"/>
    </source>
</evidence>
<gene>
    <name evidence="2" type="ORF">Pka01_07110</name>
</gene>
<name>A0A8J3PQM9_9ACTN</name>
<feature type="transmembrane region" description="Helical" evidence="1">
    <location>
        <begin position="52"/>
        <end position="73"/>
    </location>
</feature>
<keyword evidence="1" id="KW-0472">Membrane</keyword>
<keyword evidence="1" id="KW-1133">Transmembrane helix</keyword>